<accession>A0A6C2UQA6</accession>
<dbReference type="PROSITE" id="PS00149">
    <property type="entry name" value="SULFATASE_2"/>
    <property type="match status" value="1"/>
</dbReference>
<reference evidence="7 8" key="1">
    <citation type="submission" date="2019-04" db="EMBL/GenBank/DDBJ databases">
        <authorList>
            <person name="Van Vliet M D."/>
        </authorList>
    </citation>
    <scope>NUCLEOTIDE SEQUENCE [LARGE SCALE GENOMIC DNA]</scope>
    <source>
        <strain evidence="7 8">F21</strain>
    </source>
</reference>
<dbReference type="InterPro" id="IPR000917">
    <property type="entry name" value="Sulfatase_N"/>
</dbReference>
<evidence type="ECO:0000256" key="1">
    <source>
        <dbReference type="ARBA" id="ARBA00008779"/>
    </source>
</evidence>
<dbReference type="InterPro" id="IPR017850">
    <property type="entry name" value="Alkaline_phosphatase_core_sf"/>
</dbReference>
<keyword evidence="8" id="KW-1185">Reference proteome</keyword>
<keyword evidence="5" id="KW-0732">Signal</keyword>
<feature type="chain" id="PRO_5028885313" evidence="5">
    <location>
        <begin position="23"/>
        <end position="492"/>
    </location>
</feature>
<dbReference type="Gene3D" id="3.40.720.10">
    <property type="entry name" value="Alkaline Phosphatase, subunit A"/>
    <property type="match status" value="1"/>
</dbReference>
<dbReference type="InterPro" id="IPR050738">
    <property type="entry name" value="Sulfatase"/>
</dbReference>
<keyword evidence="4" id="KW-0106">Calcium</keyword>
<keyword evidence="3" id="KW-0378">Hydrolase</keyword>
<dbReference type="Proteomes" id="UP000346198">
    <property type="component" value="Unassembled WGS sequence"/>
</dbReference>
<sequence>MDMRRFMGVLALALAVSINTFAAERPNILVILADDLGYGDVGFTGSQEIFTPQLDQLAANGMVCRNGYVTHPYCGPSRAGLVTGRYQARFGLEINVTYSPYDLYSGLPLTEQTFGTRMQKAGYRTGIIGKWHLGAAQPYHPNSRGFDHFYGFLSGGHSYFPENTTTAYPLLLENGSPHYSANEGCYLPLMRNNQAGEFNEYLTTALSREAAKFVAESKKPFCLYLAYNAPHGPLEAPKKTIEKYQHIKNKQRRTYAAMIDEMDQGIGMVVDALKKSGKFDNTLIFFLSDNGGVTSKPGHENENWSNNGPFRKGKGSMLEGGSHVPFFVHWPKGIKKPGTFEGLISSLDIAATAVALGGGDTSGHPLEGVNLAPYLSGKKSGTPHDALFWRVRDGVSWAVRTPTGKYLQENWGGSETQLYDMANDPYESTNLIGQVPEKRAELVKLWNDWNAGNTANVLLQAGEYQQKRLKLYEELHKQLQEKAQKTKPGVIQ</sequence>
<dbReference type="AlphaFoldDB" id="A0A6C2UQA6"/>
<feature type="domain" description="Sulfatase N-terminal" evidence="6">
    <location>
        <begin position="26"/>
        <end position="358"/>
    </location>
</feature>
<dbReference type="Pfam" id="PF00884">
    <property type="entry name" value="Sulfatase"/>
    <property type="match status" value="1"/>
</dbReference>
<dbReference type="SUPFAM" id="SSF53649">
    <property type="entry name" value="Alkaline phosphatase-like"/>
    <property type="match status" value="1"/>
</dbReference>
<dbReference type="Gene3D" id="3.30.1120.10">
    <property type="match status" value="1"/>
</dbReference>
<evidence type="ECO:0000313" key="8">
    <source>
        <dbReference type="Proteomes" id="UP000346198"/>
    </source>
</evidence>
<proteinExistence type="inferred from homology"/>
<comment type="similarity">
    <text evidence="1">Belongs to the sulfatase family.</text>
</comment>
<dbReference type="PANTHER" id="PTHR42693:SF53">
    <property type="entry name" value="ENDO-4-O-SULFATASE"/>
    <property type="match status" value="1"/>
</dbReference>
<name>A0A6C2UQA6_9BACT</name>
<feature type="signal peptide" evidence="5">
    <location>
        <begin position="1"/>
        <end position="22"/>
    </location>
</feature>
<evidence type="ECO:0000259" key="6">
    <source>
        <dbReference type="Pfam" id="PF00884"/>
    </source>
</evidence>
<dbReference type="GO" id="GO:0004065">
    <property type="term" value="F:arylsulfatase activity"/>
    <property type="evidence" value="ECO:0007669"/>
    <property type="project" value="TreeGrafter"/>
</dbReference>
<evidence type="ECO:0000256" key="2">
    <source>
        <dbReference type="ARBA" id="ARBA00022723"/>
    </source>
</evidence>
<organism evidence="7 8">
    <name type="scientific">Pontiella sulfatireligans</name>
    <dbReference type="NCBI Taxonomy" id="2750658"/>
    <lineage>
        <taxon>Bacteria</taxon>
        <taxon>Pseudomonadati</taxon>
        <taxon>Kiritimatiellota</taxon>
        <taxon>Kiritimatiellia</taxon>
        <taxon>Kiritimatiellales</taxon>
        <taxon>Pontiellaceae</taxon>
        <taxon>Pontiella</taxon>
    </lineage>
</organism>
<protein>
    <submittedName>
        <fullName evidence="7">Arylsulfatase</fullName>
    </submittedName>
</protein>
<dbReference type="PANTHER" id="PTHR42693">
    <property type="entry name" value="ARYLSULFATASE FAMILY MEMBER"/>
    <property type="match status" value="1"/>
</dbReference>
<keyword evidence="2" id="KW-0479">Metal-binding</keyword>
<evidence type="ECO:0000256" key="5">
    <source>
        <dbReference type="SAM" id="SignalP"/>
    </source>
</evidence>
<evidence type="ECO:0000313" key="7">
    <source>
        <dbReference type="EMBL" id="VGO22470.1"/>
    </source>
</evidence>
<dbReference type="InterPro" id="IPR024607">
    <property type="entry name" value="Sulfatase_CS"/>
</dbReference>
<evidence type="ECO:0000256" key="3">
    <source>
        <dbReference type="ARBA" id="ARBA00022801"/>
    </source>
</evidence>
<gene>
    <name evidence="7" type="primary">atsA_236</name>
    <name evidence="7" type="ORF">SCARR_04553</name>
</gene>
<dbReference type="GO" id="GO:0046872">
    <property type="term" value="F:metal ion binding"/>
    <property type="evidence" value="ECO:0007669"/>
    <property type="project" value="UniProtKB-KW"/>
</dbReference>
<evidence type="ECO:0000256" key="4">
    <source>
        <dbReference type="ARBA" id="ARBA00022837"/>
    </source>
</evidence>
<dbReference type="EMBL" id="CAAHFH010000002">
    <property type="protein sequence ID" value="VGO22470.1"/>
    <property type="molecule type" value="Genomic_DNA"/>
</dbReference>